<evidence type="ECO:0000256" key="2">
    <source>
        <dbReference type="ARBA" id="ARBA00012282"/>
    </source>
</evidence>
<dbReference type="EMBL" id="LNYY01000019">
    <property type="protein sequence ID" value="KTD69402.1"/>
    <property type="molecule type" value="Genomic_DNA"/>
</dbReference>
<evidence type="ECO:0000256" key="6">
    <source>
        <dbReference type="ARBA" id="ARBA00022801"/>
    </source>
</evidence>
<comment type="subcellular location">
    <subcellularLocation>
        <location evidence="1">Cell membrane</location>
        <topology evidence="1">Multi-pass membrane protein</topology>
    </subcellularLocation>
</comment>
<evidence type="ECO:0000256" key="1">
    <source>
        <dbReference type="ARBA" id="ARBA00004651"/>
    </source>
</evidence>
<evidence type="ECO:0000256" key="8">
    <source>
        <dbReference type="ARBA" id="ARBA00023136"/>
    </source>
</evidence>
<dbReference type="EC" id="3.1.4.52" evidence="2"/>
<evidence type="ECO:0000256" key="10">
    <source>
        <dbReference type="SAM" id="Phobius"/>
    </source>
</evidence>
<dbReference type="Gene3D" id="3.20.20.450">
    <property type="entry name" value="EAL domain"/>
    <property type="match status" value="1"/>
</dbReference>
<keyword evidence="13" id="KW-1185">Reference proteome</keyword>
<feature type="domain" description="EAL" evidence="11">
    <location>
        <begin position="290"/>
        <end position="542"/>
    </location>
</feature>
<dbReference type="OrthoDB" id="9812358at2"/>
<keyword evidence="7 10" id="KW-1133">Transmembrane helix</keyword>
<dbReference type="PROSITE" id="PS50883">
    <property type="entry name" value="EAL"/>
    <property type="match status" value="1"/>
</dbReference>
<keyword evidence="5 10" id="KW-0812">Transmembrane</keyword>
<comment type="caution">
    <text evidence="12">The sequence shown here is derived from an EMBL/GenBank/DDBJ whole genome shotgun (WGS) entry which is preliminary data.</text>
</comment>
<dbReference type="AlphaFoldDB" id="A0A0W0ZJY4"/>
<evidence type="ECO:0000256" key="5">
    <source>
        <dbReference type="ARBA" id="ARBA00022692"/>
    </source>
</evidence>
<sequence length="544" mass="62225">MRRIKIISTAICLAIIGAILPMAGALFFAWSLAFQEESNVLYEYTARMLTRAKHTMNKARQALSLLENNKDILPICSPQHIQWMQKVSTSTAGSKKISYFEHGVEYCTSCGSSVTKTPRSKMDFILPDGLEVGMPAQTSAHSRSFIPVRRNGNYDVFVDVRRLADIIIPDGVWLAIAYNGKIITQQNEIRPSLLRIIMDKVKNDNLSQYYYQADRKERLKPAERLKKNQVFILDEQMVFISQYGPFYFISSEPESFVNQHYEELQLILLPFGLITAFFIVGLVIYYSKKRLSFKNDLHEALNNKEFFIHYQPIIHTASGTCCGAEALIRWQRPNGPLVKPELFIPYAEEIGIISSITKRVIDLVFEEMEQFLIQNKEAHISINASAEDIHNGWVLELLESKIAKSKITKQQIWIELTERTFLKMEEVKKIFIQARTLGYVVVVDDFGTGFSNLSYLHNVPLDLLKIDKSFIDSLGMHSVTSNVADHIIEMAQGMNLQIVAEGVETQAQYDYLKEKKVDYIQGYLFSKPLPAREFIKFAAQRNIG</sequence>
<reference evidence="12 13" key="1">
    <citation type="submission" date="2015-11" db="EMBL/GenBank/DDBJ databases">
        <title>Genomic analysis of 38 Legionella species identifies large and diverse effector repertoires.</title>
        <authorList>
            <person name="Burstein D."/>
            <person name="Amaro F."/>
            <person name="Zusman T."/>
            <person name="Lifshitz Z."/>
            <person name="Cohen O."/>
            <person name="Gilbert J.A."/>
            <person name="Pupko T."/>
            <person name="Shuman H.A."/>
            <person name="Segal G."/>
        </authorList>
    </citation>
    <scope>NUCLEOTIDE SEQUENCE [LARGE SCALE GENOMIC DNA]</scope>
    <source>
        <strain evidence="12 13">IMVS3376</strain>
    </source>
</reference>
<organism evidence="12 13">
    <name type="scientific">Legionella steelei</name>
    <dbReference type="NCBI Taxonomy" id="947033"/>
    <lineage>
        <taxon>Bacteria</taxon>
        <taxon>Pseudomonadati</taxon>
        <taxon>Pseudomonadota</taxon>
        <taxon>Gammaproteobacteria</taxon>
        <taxon>Legionellales</taxon>
        <taxon>Legionellaceae</taxon>
        <taxon>Legionella</taxon>
    </lineage>
</organism>
<dbReference type="SMART" id="SM00052">
    <property type="entry name" value="EAL"/>
    <property type="match status" value="1"/>
</dbReference>
<dbReference type="Pfam" id="PF00563">
    <property type="entry name" value="EAL"/>
    <property type="match status" value="1"/>
</dbReference>
<keyword evidence="8 10" id="KW-0472">Membrane</keyword>
<evidence type="ECO:0000259" key="11">
    <source>
        <dbReference type="PROSITE" id="PS50883"/>
    </source>
</evidence>
<evidence type="ECO:0000256" key="7">
    <source>
        <dbReference type="ARBA" id="ARBA00022989"/>
    </source>
</evidence>
<dbReference type="RefSeq" id="WP_058511347.1">
    <property type="nucleotide sequence ID" value="NZ_LNYY01000019.1"/>
</dbReference>
<evidence type="ECO:0000256" key="4">
    <source>
        <dbReference type="ARBA" id="ARBA00022636"/>
    </source>
</evidence>
<protein>
    <recommendedName>
        <fullName evidence="2">cyclic-guanylate-specific phosphodiesterase</fullName>
        <ecNumber evidence="2">3.1.4.52</ecNumber>
    </recommendedName>
</protein>
<comment type="catalytic activity">
    <reaction evidence="9">
        <text>3',3'-c-di-GMP + H2O = 5'-phosphoguanylyl(3'-&gt;5')guanosine + H(+)</text>
        <dbReference type="Rhea" id="RHEA:24902"/>
        <dbReference type="ChEBI" id="CHEBI:15377"/>
        <dbReference type="ChEBI" id="CHEBI:15378"/>
        <dbReference type="ChEBI" id="CHEBI:58754"/>
        <dbReference type="ChEBI" id="CHEBI:58805"/>
        <dbReference type="EC" id="3.1.4.52"/>
    </reaction>
</comment>
<dbReference type="Pfam" id="PF12792">
    <property type="entry name" value="CSS-motif"/>
    <property type="match status" value="1"/>
</dbReference>
<accession>A0A0W0ZJY4</accession>
<evidence type="ECO:0000256" key="3">
    <source>
        <dbReference type="ARBA" id="ARBA00022475"/>
    </source>
</evidence>
<evidence type="ECO:0000256" key="9">
    <source>
        <dbReference type="ARBA" id="ARBA00034290"/>
    </source>
</evidence>
<name>A0A0W0ZJY4_9GAMM</name>
<dbReference type="PATRIC" id="fig|947033.5.peg.2715"/>
<keyword evidence="6" id="KW-0378">Hydrolase</keyword>
<dbReference type="CDD" id="cd01948">
    <property type="entry name" value="EAL"/>
    <property type="match status" value="1"/>
</dbReference>
<keyword evidence="4" id="KW-0973">c-di-GMP</keyword>
<dbReference type="InterPro" id="IPR024744">
    <property type="entry name" value="CSS-motif_dom"/>
</dbReference>
<proteinExistence type="predicted"/>
<feature type="transmembrane region" description="Helical" evidence="10">
    <location>
        <begin position="266"/>
        <end position="286"/>
    </location>
</feature>
<gene>
    <name evidence="12" type="ORF">Lste_2560</name>
</gene>
<dbReference type="GO" id="GO:0071111">
    <property type="term" value="F:cyclic-guanylate-specific phosphodiesterase activity"/>
    <property type="evidence" value="ECO:0007669"/>
    <property type="project" value="UniProtKB-EC"/>
</dbReference>
<dbReference type="PANTHER" id="PTHR33121">
    <property type="entry name" value="CYCLIC DI-GMP PHOSPHODIESTERASE PDEF"/>
    <property type="match status" value="1"/>
</dbReference>
<evidence type="ECO:0000313" key="12">
    <source>
        <dbReference type="EMBL" id="KTD69402.1"/>
    </source>
</evidence>
<dbReference type="InterPro" id="IPR001633">
    <property type="entry name" value="EAL_dom"/>
</dbReference>
<evidence type="ECO:0000313" key="13">
    <source>
        <dbReference type="Proteomes" id="UP000054926"/>
    </source>
</evidence>
<dbReference type="PANTHER" id="PTHR33121:SF81">
    <property type="entry name" value="CYCLIC DI-GMP PHOSPHODIESTERASE PDEB-RELATED"/>
    <property type="match status" value="1"/>
</dbReference>
<dbReference type="InterPro" id="IPR035919">
    <property type="entry name" value="EAL_sf"/>
</dbReference>
<keyword evidence="3" id="KW-1003">Cell membrane</keyword>
<dbReference type="SUPFAM" id="SSF141868">
    <property type="entry name" value="EAL domain-like"/>
    <property type="match status" value="1"/>
</dbReference>
<dbReference type="STRING" id="947033.Lste_2560"/>
<dbReference type="GO" id="GO:0005886">
    <property type="term" value="C:plasma membrane"/>
    <property type="evidence" value="ECO:0007669"/>
    <property type="project" value="UniProtKB-SubCell"/>
</dbReference>
<dbReference type="Proteomes" id="UP000054926">
    <property type="component" value="Unassembled WGS sequence"/>
</dbReference>
<dbReference type="InterPro" id="IPR050706">
    <property type="entry name" value="Cyclic-di-GMP_PDE-like"/>
</dbReference>